<dbReference type="EMBL" id="QTTT01000001">
    <property type="protein sequence ID" value="REE96717.1"/>
    <property type="molecule type" value="Genomic_DNA"/>
</dbReference>
<evidence type="ECO:0000256" key="1">
    <source>
        <dbReference type="SAM" id="SignalP"/>
    </source>
</evidence>
<name>A0A3D9SLW4_9ACTN</name>
<sequence>MKRCVLVALLVLAALVAVPGQSASAACRPALKSLGLSKSSVVGGGSVTATVTLTCRTAKAVTVRLKAFPGVSLPASVRVARNRSSARVTVRTSVTFTVRRGDVVATLGRLRRTARLTVNPRACRPVLTGVAMPALVYAGDRVTGRISLSCAPNTDVRVTLRSDRPSLTVPTSVIVRRGRSTAAVPVTAALVSGSRYRARVTAAQGGRALGRDITVNPGLKSVDIPPSSDPNGVSVHPFFTGPAPTGGLTVKVASDNPAVTVPPTHTFPAGAYGGDVWNIRVHPVTKNTKVTISVTLGTRTLRASKILLPPFDGTQRVHLIADDALPLYGLQYDRDFHVLLSNPAPENGLVAQLRVRGDDPAVQLDDADDHISGGATTGHFRLRTADVTKTTRVELIATVGGVSTSLVVTIHPRITGVVVPETAKSGAPFPITITLAGPSDVDSHVYLHPGWGILHPPEMVTIPAGETSVTFEATSSPVDEPSAVFLTASLGSTSFQSSYVTLTP</sequence>
<accession>A0A3D9SLW4</accession>
<feature type="chain" id="PRO_5017761297" description="Ig-like domain-containing protein" evidence="1">
    <location>
        <begin position="26"/>
        <end position="504"/>
    </location>
</feature>
<keyword evidence="1" id="KW-0732">Signal</keyword>
<dbReference type="OrthoDB" id="3466958at2"/>
<organism evidence="2 3">
    <name type="scientific">Thermomonospora umbrina</name>
    <dbReference type="NCBI Taxonomy" id="111806"/>
    <lineage>
        <taxon>Bacteria</taxon>
        <taxon>Bacillati</taxon>
        <taxon>Actinomycetota</taxon>
        <taxon>Actinomycetes</taxon>
        <taxon>Streptosporangiales</taxon>
        <taxon>Thermomonosporaceae</taxon>
        <taxon>Thermomonospora</taxon>
    </lineage>
</organism>
<evidence type="ECO:0000313" key="3">
    <source>
        <dbReference type="Proteomes" id="UP000256661"/>
    </source>
</evidence>
<feature type="signal peptide" evidence="1">
    <location>
        <begin position="1"/>
        <end position="25"/>
    </location>
</feature>
<keyword evidence="3" id="KW-1185">Reference proteome</keyword>
<dbReference type="AlphaFoldDB" id="A0A3D9SLW4"/>
<dbReference type="PROSITE" id="PS51257">
    <property type="entry name" value="PROKAR_LIPOPROTEIN"/>
    <property type="match status" value="1"/>
</dbReference>
<gene>
    <name evidence="2" type="ORF">DFJ69_2164</name>
</gene>
<reference evidence="2 3" key="1">
    <citation type="submission" date="2018-08" db="EMBL/GenBank/DDBJ databases">
        <title>Sequencing the genomes of 1000 actinobacteria strains.</title>
        <authorList>
            <person name="Klenk H.-P."/>
        </authorList>
    </citation>
    <scope>NUCLEOTIDE SEQUENCE [LARGE SCALE GENOMIC DNA]</scope>
    <source>
        <strain evidence="2 3">DSM 43927</strain>
    </source>
</reference>
<proteinExistence type="predicted"/>
<evidence type="ECO:0008006" key="4">
    <source>
        <dbReference type="Google" id="ProtNLM"/>
    </source>
</evidence>
<protein>
    <recommendedName>
        <fullName evidence="4">Ig-like domain-containing protein</fullName>
    </recommendedName>
</protein>
<dbReference type="Proteomes" id="UP000256661">
    <property type="component" value="Unassembled WGS sequence"/>
</dbReference>
<evidence type="ECO:0000313" key="2">
    <source>
        <dbReference type="EMBL" id="REE96717.1"/>
    </source>
</evidence>
<comment type="caution">
    <text evidence="2">The sequence shown here is derived from an EMBL/GenBank/DDBJ whole genome shotgun (WGS) entry which is preliminary data.</text>
</comment>
<dbReference type="RefSeq" id="WP_116022321.1">
    <property type="nucleotide sequence ID" value="NZ_QTTT01000001.1"/>
</dbReference>